<dbReference type="GeneID" id="89924790"/>
<evidence type="ECO:0000259" key="1">
    <source>
        <dbReference type="Pfam" id="PF03992"/>
    </source>
</evidence>
<keyword evidence="3" id="KW-1185">Reference proteome</keyword>
<comment type="caution">
    <text evidence="2">The sequence shown here is derived from an EMBL/GenBank/DDBJ whole genome shotgun (WGS) entry which is preliminary data.</text>
</comment>
<dbReference type="RefSeq" id="XP_064660651.1">
    <property type="nucleotide sequence ID" value="XM_064800700.1"/>
</dbReference>
<dbReference type="AlphaFoldDB" id="A0AAV9PHN0"/>
<dbReference type="PANTHER" id="PTHR40624:SF1">
    <property type="entry name" value="BIOSYNTHESIS MONOOXYGENASE, PUTATIVE (AFU_ORTHOLOGUE AFUA_1G12025)-RELATED"/>
    <property type="match status" value="1"/>
</dbReference>
<dbReference type="Proteomes" id="UP001337655">
    <property type="component" value="Unassembled WGS sequence"/>
</dbReference>
<dbReference type="InterPro" id="IPR011008">
    <property type="entry name" value="Dimeric_a/b-barrel"/>
</dbReference>
<sequence length="172" mass="19476">MLRRSAREYYRSPAANCSTWSYSKSSKLADENDFSICGLEIYTTKQAFSDQLNDPKYFQPYRQAVEDEKLYGKPAEHTAWYPAAGFVARDVDATTSGPALVSLSQLMCKDRDAIVNLLSDFAGWVKENEPGVLTYAVFTRPKAPKEVMLFARYIDREAMDDHGEAPEHQEVV</sequence>
<dbReference type="InterPro" id="IPR007138">
    <property type="entry name" value="ABM_dom"/>
</dbReference>
<gene>
    <name evidence="2" type="ORF">LTR77_003443</name>
</gene>
<dbReference type="SUPFAM" id="SSF54909">
    <property type="entry name" value="Dimeric alpha+beta barrel"/>
    <property type="match status" value="1"/>
</dbReference>
<reference evidence="2 3" key="1">
    <citation type="submission" date="2023-08" db="EMBL/GenBank/DDBJ databases">
        <title>Black Yeasts Isolated from many extreme environments.</title>
        <authorList>
            <person name="Coleine C."/>
            <person name="Stajich J.E."/>
            <person name="Selbmann L."/>
        </authorList>
    </citation>
    <scope>NUCLEOTIDE SEQUENCE [LARGE SCALE GENOMIC DNA]</scope>
    <source>
        <strain evidence="2 3">CCFEE 5935</strain>
    </source>
</reference>
<evidence type="ECO:0000313" key="3">
    <source>
        <dbReference type="Proteomes" id="UP001337655"/>
    </source>
</evidence>
<feature type="domain" description="ABM" evidence="1">
    <location>
        <begin position="111"/>
        <end position="171"/>
    </location>
</feature>
<proteinExistence type="predicted"/>
<protein>
    <recommendedName>
        <fullName evidence="1">ABM domain-containing protein</fullName>
    </recommendedName>
</protein>
<name>A0AAV9PHN0_9PEZI</name>
<organism evidence="2 3">
    <name type="scientific">Saxophila tyrrhenica</name>
    <dbReference type="NCBI Taxonomy" id="1690608"/>
    <lineage>
        <taxon>Eukaryota</taxon>
        <taxon>Fungi</taxon>
        <taxon>Dikarya</taxon>
        <taxon>Ascomycota</taxon>
        <taxon>Pezizomycotina</taxon>
        <taxon>Dothideomycetes</taxon>
        <taxon>Dothideomycetidae</taxon>
        <taxon>Mycosphaerellales</taxon>
        <taxon>Extremaceae</taxon>
        <taxon>Saxophila</taxon>
    </lineage>
</organism>
<dbReference type="EMBL" id="JAVRRT010000005">
    <property type="protein sequence ID" value="KAK5171807.1"/>
    <property type="molecule type" value="Genomic_DNA"/>
</dbReference>
<evidence type="ECO:0000313" key="2">
    <source>
        <dbReference type="EMBL" id="KAK5171807.1"/>
    </source>
</evidence>
<accession>A0AAV9PHN0</accession>
<dbReference type="Pfam" id="PF03992">
    <property type="entry name" value="ABM"/>
    <property type="match status" value="1"/>
</dbReference>
<dbReference type="Gene3D" id="3.30.70.100">
    <property type="match status" value="1"/>
</dbReference>
<dbReference type="PANTHER" id="PTHR40624">
    <property type="entry name" value="BIOSYNTHESIS MONOOXYGENASE, PUTATIVE (AFU_ORTHOLOGUE AFUA_1G12025)-RELATED"/>
    <property type="match status" value="1"/>
</dbReference>